<dbReference type="PROSITE" id="PS51098">
    <property type="entry name" value="PTS_EIIB_TYPE_1"/>
    <property type="match status" value="1"/>
</dbReference>
<evidence type="ECO:0000256" key="9">
    <source>
        <dbReference type="ARBA" id="ARBA00022989"/>
    </source>
</evidence>
<dbReference type="AlphaFoldDB" id="A0A6M0RAR2"/>
<feature type="transmembrane region" description="Helical" evidence="12">
    <location>
        <begin position="349"/>
        <end position="371"/>
    </location>
</feature>
<evidence type="ECO:0000256" key="11">
    <source>
        <dbReference type="PROSITE-ProRule" id="PRU00421"/>
    </source>
</evidence>
<keyword evidence="3" id="KW-1003">Cell membrane</keyword>
<protein>
    <submittedName>
        <fullName evidence="15">PTS glucose transporter subunit IIBC</fullName>
    </submittedName>
</protein>
<dbReference type="Pfam" id="PF00367">
    <property type="entry name" value="PTS_EIIB"/>
    <property type="match status" value="1"/>
</dbReference>
<keyword evidence="6" id="KW-0598">Phosphotransferase system</keyword>
<feature type="transmembrane region" description="Helical" evidence="12">
    <location>
        <begin position="397"/>
        <end position="417"/>
    </location>
</feature>
<dbReference type="Pfam" id="PF02378">
    <property type="entry name" value="PTS_EIIC"/>
    <property type="match status" value="1"/>
</dbReference>
<feature type="transmembrane region" description="Helical" evidence="12">
    <location>
        <begin position="90"/>
        <end position="112"/>
    </location>
</feature>
<evidence type="ECO:0000256" key="10">
    <source>
        <dbReference type="ARBA" id="ARBA00023136"/>
    </source>
</evidence>
<dbReference type="RefSeq" id="WP_163248973.1">
    <property type="nucleotide sequence ID" value="NZ_SXDP01000003.1"/>
</dbReference>
<feature type="transmembrane region" description="Helical" evidence="12">
    <location>
        <begin position="63"/>
        <end position="83"/>
    </location>
</feature>
<dbReference type="EMBL" id="SXDP01000003">
    <property type="protein sequence ID" value="NEZ46750.1"/>
    <property type="molecule type" value="Genomic_DNA"/>
</dbReference>
<evidence type="ECO:0000256" key="1">
    <source>
        <dbReference type="ARBA" id="ARBA00004651"/>
    </source>
</evidence>
<dbReference type="Gene3D" id="3.30.1360.60">
    <property type="entry name" value="Glucose permease domain IIB"/>
    <property type="match status" value="1"/>
</dbReference>
<feature type="transmembrane region" description="Helical" evidence="12">
    <location>
        <begin position="145"/>
        <end position="168"/>
    </location>
</feature>
<dbReference type="InterPro" id="IPR050429">
    <property type="entry name" value="PTS_Glucose_EIICBA"/>
</dbReference>
<evidence type="ECO:0000259" key="14">
    <source>
        <dbReference type="PROSITE" id="PS51103"/>
    </source>
</evidence>
<name>A0A6M0RAR2_9CLOT</name>
<evidence type="ECO:0000256" key="12">
    <source>
        <dbReference type="SAM" id="Phobius"/>
    </source>
</evidence>
<feature type="transmembrane region" description="Helical" evidence="12">
    <location>
        <begin position="189"/>
        <end position="209"/>
    </location>
</feature>
<dbReference type="GO" id="GO:0090563">
    <property type="term" value="F:protein-phosphocysteine-sugar phosphotransferase activity"/>
    <property type="evidence" value="ECO:0007669"/>
    <property type="project" value="TreeGrafter"/>
</dbReference>
<evidence type="ECO:0000256" key="3">
    <source>
        <dbReference type="ARBA" id="ARBA00022475"/>
    </source>
</evidence>
<dbReference type="InterPro" id="IPR013013">
    <property type="entry name" value="PTS_EIIC_1"/>
</dbReference>
<feature type="transmembrane region" description="Helical" evidence="12">
    <location>
        <begin position="12"/>
        <end position="33"/>
    </location>
</feature>
<dbReference type="SUPFAM" id="SSF55604">
    <property type="entry name" value="Glucose permease domain IIB"/>
    <property type="match status" value="1"/>
</dbReference>
<dbReference type="PANTHER" id="PTHR30009:SF12">
    <property type="entry name" value="PHOSPHOTRANSFERASE IIC COMPONENT GLVC"/>
    <property type="match status" value="1"/>
</dbReference>
<keyword evidence="16" id="KW-1185">Reference proteome</keyword>
<dbReference type="InterPro" id="IPR036878">
    <property type="entry name" value="Glu_permease_IIB"/>
</dbReference>
<feature type="transmembrane region" description="Helical" evidence="12">
    <location>
        <begin position="299"/>
        <end position="317"/>
    </location>
</feature>
<dbReference type="GO" id="GO:0008982">
    <property type="term" value="F:protein-N(PI)-phosphohistidine-sugar phosphotransferase activity"/>
    <property type="evidence" value="ECO:0007669"/>
    <property type="project" value="InterPro"/>
</dbReference>
<gene>
    <name evidence="15" type="ORF">FDF74_05905</name>
</gene>
<feature type="transmembrane region" description="Helical" evidence="12">
    <location>
        <begin position="323"/>
        <end position="342"/>
    </location>
</feature>
<feature type="domain" description="PTS EIIB type-1" evidence="13">
    <location>
        <begin position="469"/>
        <end position="549"/>
    </location>
</feature>
<evidence type="ECO:0000313" key="16">
    <source>
        <dbReference type="Proteomes" id="UP000473885"/>
    </source>
</evidence>
<sequence>MKDKLQVIAGAMMIPVILLVVAGVFIGLGAAFVNPENVQALGLASVIYKGGILYAFFKIINDLGFMVMRFLPIFFAVGIAFGLSKKEKGWGALGGLVLFIGMHTVISTLLGISGLNPDTTTVDAFIKAGLSQEKAMNQSSLYTTFLGIFTFDCSIFGAIISGFVASMVHNKYCEKQLCNALSFFAGPRFSQIMMFVVAIPLGVAMYLVWPFLGAGLSAVGMFIGKSGLFGTFIFGALDKTLLPFGIHHLIAFPIEYTSVGGVMKIGGHVYEGVNNIKMAQMGDPNSLGYITRNFTTGRLLIHFAILPAAALAMYRTAKPENKKKAASILVPAIITAMLVGITEPIEYTFLFVAPMVYFLIYVPLSGLTYVLTEAFNVSIMGEAFRNMFPNLLQPQKVHAWPLVFLIPIFFVVVYFIFKFVIEKFDLKTPGRGDIKEVKLYSKKEYRDKENKNHSNDKKAGNKDKNDGELGLILGIVDALGGVDNIENLTNCATRLRVELKDVEKSAVDDIWVNELDASGVVRRKKSLQIIYGPRVITLVSKIKSHFNMD</sequence>
<evidence type="ECO:0000256" key="7">
    <source>
        <dbReference type="ARBA" id="ARBA00022692"/>
    </source>
</evidence>
<evidence type="ECO:0000313" key="15">
    <source>
        <dbReference type="EMBL" id="NEZ46750.1"/>
    </source>
</evidence>
<dbReference type="GO" id="GO:0009401">
    <property type="term" value="P:phosphoenolpyruvate-dependent sugar phosphotransferase system"/>
    <property type="evidence" value="ECO:0007669"/>
    <property type="project" value="UniProtKB-KW"/>
</dbReference>
<evidence type="ECO:0000256" key="4">
    <source>
        <dbReference type="ARBA" id="ARBA00022597"/>
    </source>
</evidence>
<dbReference type="InterPro" id="IPR018113">
    <property type="entry name" value="PTrfase_EIIB_Cys"/>
</dbReference>
<dbReference type="NCBIfam" id="TIGR00826">
    <property type="entry name" value="EIIB_glc"/>
    <property type="match status" value="1"/>
</dbReference>
<dbReference type="GO" id="GO:0016301">
    <property type="term" value="F:kinase activity"/>
    <property type="evidence" value="ECO:0007669"/>
    <property type="project" value="UniProtKB-KW"/>
</dbReference>
<evidence type="ECO:0000256" key="8">
    <source>
        <dbReference type="ARBA" id="ARBA00022777"/>
    </source>
</evidence>
<evidence type="ECO:0000256" key="2">
    <source>
        <dbReference type="ARBA" id="ARBA00022448"/>
    </source>
</evidence>
<comment type="caution">
    <text evidence="15">The sequence shown here is derived from an EMBL/GenBank/DDBJ whole genome shotgun (WGS) entry which is preliminary data.</text>
</comment>
<dbReference type="PROSITE" id="PS51103">
    <property type="entry name" value="PTS_EIIC_TYPE_1"/>
    <property type="match status" value="1"/>
</dbReference>
<keyword evidence="2" id="KW-0813">Transport</keyword>
<dbReference type="Proteomes" id="UP000473885">
    <property type="component" value="Unassembled WGS sequence"/>
</dbReference>
<keyword evidence="4 15" id="KW-0762">Sugar transport</keyword>
<evidence type="ECO:0000256" key="6">
    <source>
        <dbReference type="ARBA" id="ARBA00022683"/>
    </source>
</evidence>
<feature type="domain" description="PTS EIIC type-1" evidence="14">
    <location>
        <begin position="1"/>
        <end position="433"/>
    </location>
</feature>
<evidence type="ECO:0000256" key="5">
    <source>
        <dbReference type="ARBA" id="ARBA00022679"/>
    </source>
</evidence>
<dbReference type="PROSITE" id="PS01035">
    <property type="entry name" value="PTS_EIIB_TYPE_1_CYS"/>
    <property type="match status" value="1"/>
</dbReference>
<reference evidence="15 16" key="1">
    <citation type="submission" date="2019-04" db="EMBL/GenBank/DDBJ databases">
        <title>Genome sequencing of Clostridium botulinum Groups I-IV and Clostridium butyricum.</title>
        <authorList>
            <person name="Brunt J."/>
            <person name="Van Vliet A.H.M."/>
            <person name="Stringer S.C."/>
            <person name="Carter A.T."/>
            <person name="Peck M.W."/>
        </authorList>
    </citation>
    <scope>NUCLEOTIDE SEQUENCE [LARGE SCALE GENOMIC DNA]</scope>
    <source>
        <strain evidence="15 16">IFR 18/094</strain>
    </source>
</reference>
<comment type="subcellular location">
    <subcellularLocation>
        <location evidence="1">Cell membrane</location>
        <topology evidence="1">Multi-pass membrane protein</topology>
    </subcellularLocation>
</comment>
<dbReference type="CDD" id="cd00212">
    <property type="entry name" value="PTS_IIB_glc"/>
    <property type="match status" value="1"/>
</dbReference>
<keyword evidence="8" id="KW-0418">Kinase</keyword>
<keyword evidence="9 12" id="KW-1133">Transmembrane helix</keyword>
<accession>A0A6M0RAR2</accession>
<dbReference type="InterPro" id="IPR003352">
    <property type="entry name" value="PTS_EIIC"/>
</dbReference>
<feature type="transmembrane region" description="Helical" evidence="12">
    <location>
        <begin position="215"/>
        <end position="237"/>
    </location>
</feature>
<evidence type="ECO:0000259" key="13">
    <source>
        <dbReference type="PROSITE" id="PS51098"/>
    </source>
</evidence>
<keyword evidence="5" id="KW-0808">Transferase</keyword>
<keyword evidence="7 12" id="KW-0812">Transmembrane</keyword>
<proteinExistence type="predicted"/>
<dbReference type="GO" id="GO:0005886">
    <property type="term" value="C:plasma membrane"/>
    <property type="evidence" value="ECO:0007669"/>
    <property type="project" value="UniProtKB-SubCell"/>
</dbReference>
<keyword evidence="10 12" id="KW-0472">Membrane</keyword>
<feature type="active site" description="Phosphocysteine intermediate; for EIIB activity" evidence="11">
    <location>
        <position position="491"/>
    </location>
</feature>
<organism evidence="15 16">
    <name type="scientific">Clostridium niameyense</name>
    <dbReference type="NCBI Taxonomy" id="1622073"/>
    <lineage>
        <taxon>Bacteria</taxon>
        <taxon>Bacillati</taxon>
        <taxon>Bacillota</taxon>
        <taxon>Clostridia</taxon>
        <taxon>Eubacteriales</taxon>
        <taxon>Clostridiaceae</taxon>
        <taxon>Clostridium</taxon>
    </lineage>
</organism>
<dbReference type="InterPro" id="IPR001996">
    <property type="entry name" value="PTS_IIB_1"/>
</dbReference>
<dbReference type="PANTHER" id="PTHR30009">
    <property type="entry name" value="CYTOCHROME C-TYPE SYNTHESIS PROTEIN AND PTS TRANSMEMBRANE COMPONENT"/>
    <property type="match status" value="1"/>
</dbReference>